<dbReference type="Proteomes" id="UP000050454">
    <property type="component" value="Unassembled WGS sequence"/>
</dbReference>
<dbReference type="Pfam" id="PF21906">
    <property type="entry name" value="WHD_NrtR"/>
    <property type="match status" value="1"/>
</dbReference>
<evidence type="ECO:0000313" key="3">
    <source>
        <dbReference type="Proteomes" id="UP000050454"/>
    </source>
</evidence>
<protein>
    <submittedName>
        <fullName evidence="2">NUDIX hydrolase</fullName>
    </submittedName>
</protein>
<dbReference type="Gene3D" id="1.10.10.10">
    <property type="entry name" value="Winged helix-like DNA-binding domain superfamily/Winged helix DNA-binding domain"/>
    <property type="match status" value="1"/>
</dbReference>
<dbReference type="GO" id="GO:0016787">
    <property type="term" value="F:hydrolase activity"/>
    <property type="evidence" value="ECO:0007669"/>
    <property type="project" value="UniProtKB-KW"/>
</dbReference>
<dbReference type="Gene3D" id="3.90.79.10">
    <property type="entry name" value="Nucleoside Triphosphate Pyrophosphohydrolase"/>
    <property type="match status" value="1"/>
</dbReference>
<dbReference type="InterPro" id="IPR036388">
    <property type="entry name" value="WH-like_DNA-bd_sf"/>
</dbReference>
<feature type="domain" description="Nudix hydrolase" evidence="1">
    <location>
        <begin position="8"/>
        <end position="166"/>
    </location>
</feature>
<organism evidence="2 3">
    <name type="scientific">Jiulongibacter sediminis</name>
    <dbReference type="NCBI Taxonomy" id="1605367"/>
    <lineage>
        <taxon>Bacteria</taxon>
        <taxon>Pseudomonadati</taxon>
        <taxon>Bacteroidota</taxon>
        <taxon>Cytophagia</taxon>
        <taxon>Cytophagales</taxon>
        <taxon>Leadbetterellaceae</taxon>
        <taxon>Jiulongibacter</taxon>
    </lineage>
</organism>
<sequence>MLENSKFINQVSIDCVIFGFEENELKVLIPKINFSGDFYALPSGFIYQEEDIENAAKRILEERTGLKEIYMEQFKVFGKANRKRQEFMDELISKNYIDNIEEVKKNPGYAWFTNRFISIGYYALVNIKDVKPRLSAIDQSFQWYNIDQAPELIMDHPEVLKEALKALREDIDTKFNVFHLLPEKFTMREVQDAYETIFEKEFVRTNFQKKILSMDVLERLEKKFTGAKNKAPYLYRLKSE</sequence>
<dbReference type="PROSITE" id="PS51462">
    <property type="entry name" value="NUDIX"/>
    <property type="match status" value="1"/>
</dbReference>
<dbReference type="CDD" id="cd18873">
    <property type="entry name" value="NUDIX_NadM_like"/>
    <property type="match status" value="1"/>
</dbReference>
<dbReference type="EMBL" id="LGTQ01000015">
    <property type="protein sequence ID" value="KPM46813.1"/>
    <property type="molecule type" value="Genomic_DNA"/>
</dbReference>
<dbReference type="InterPro" id="IPR000086">
    <property type="entry name" value="NUDIX_hydrolase_dom"/>
</dbReference>
<dbReference type="STRING" id="1605367.AFM12_18430"/>
<dbReference type="InterPro" id="IPR036390">
    <property type="entry name" value="WH_DNA-bd_sf"/>
</dbReference>
<dbReference type="InterPro" id="IPR015797">
    <property type="entry name" value="NUDIX_hydrolase-like_dom_sf"/>
</dbReference>
<comment type="caution">
    <text evidence="2">The sequence shown here is derived from an EMBL/GenBank/DDBJ whole genome shotgun (WGS) entry which is preliminary data.</text>
</comment>
<dbReference type="AlphaFoldDB" id="A0A0P7C4I1"/>
<name>A0A0P7C4I1_9BACT</name>
<proteinExistence type="predicted"/>
<dbReference type="PANTHER" id="PTHR43736">
    <property type="entry name" value="ADP-RIBOSE PYROPHOSPHATASE"/>
    <property type="match status" value="1"/>
</dbReference>
<accession>A0A0P7C4I1</accession>
<dbReference type="SUPFAM" id="SSF55811">
    <property type="entry name" value="Nudix"/>
    <property type="match status" value="1"/>
</dbReference>
<keyword evidence="3" id="KW-1185">Reference proteome</keyword>
<evidence type="ECO:0000259" key="1">
    <source>
        <dbReference type="PROSITE" id="PS51462"/>
    </source>
</evidence>
<reference evidence="2 3" key="1">
    <citation type="submission" date="2015-07" db="EMBL/GenBank/DDBJ databases">
        <title>The draft genome sequence of Leadbetterella sp. JN14-9.</title>
        <authorList>
            <person name="Liu Y."/>
            <person name="Du J."/>
            <person name="Shao Z."/>
        </authorList>
    </citation>
    <scope>NUCLEOTIDE SEQUENCE [LARGE SCALE GENOMIC DNA]</scope>
    <source>
        <strain evidence="2 3">JN14-9</strain>
    </source>
</reference>
<keyword evidence="2" id="KW-0378">Hydrolase</keyword>
<dbReference type="SUPFAM" id="SSF46785">
    <property type="entry name" value="Winged helix' DNA-binding domain"/>
    <property type="match status" value="1"/>
</dbReference>
<dbReference type="OrthoDB" id="9786141at2"/>
<dbReference type="PATRIC" id="fig|1605367.3.peg.1126"/>
<dbReference type="PANTHER" id="PTHR43736:SF4">
    <property type="entry name" value="SLR1690 PROTEIN"/>
    <property type="match status" value="1"/>
</dbReference>
<evidence type="ECO:0000313" key="2">
    <source>
        <dbReference type="EMBL" id="KPM46813.1"/>
    </source>
</evidence>
<gene>
    <name evidence="2" type="ORF">AFM12_18430</name>
</gene>
<dbReference type="InterPro" id="IPR054105">
    <property type="entry name" value="WHD_NrtR"/>
</dbReference>